<dbReference type="PROSITE" id="PS51006">
    <property type="entry name" value="PABS_2"/>
    <property type="match status" value="1"/>
</dbReference>
<dbReference type="InterPro" id="IPR037163">
    <property type="entry name" value="Spermidine_synt_N_sf"/>
</dbReference>
<dbReference type="GO" id="GO:0005829">
    <property type="term" value="C:cytosol"/>
    <property type="evidence" value="ECO:0007669"/>
    <property type="project" value="TreeGrafter"/>
</dbReference>
<keyword evidence="4 5" id="KW-0620">Polyamine biosynthesis</keyword>
<evidence type="ECO:0000256" key="5">
    <source>
        <dbReference type="HAMAP-Rule" id="MF_00198"/>
    </source>
</evidence>
<dbReference type="GO" id="GO:0008295">
    <property type="term" value="P:spermidine biosynthetic process"/>
    <property type="evidence" value="ECO:0007669"/>
    <property type="project" value="UniProtKB-UniRule"/>
</dbReference>
<evidence type="ECO:0000313" key="9">
    <source>
        <dbReference type="Proteomes" id="UP000198816"/>
    </source>
</evidence>
<dbReference type="GO" id="GO:0004766">
    <property type="term" value="F:spermidine synthase activity"/>
    <property type="evidence" value="ECO:0007669"/>
    <property type="project" value="UniProtKB-UniRule"/>
</dbReference>
<dbReference type="OrthoDB" id="9793120at2"/>
<dbReference type="PANTHER" id="PTHR11558:SF11">
    <property type="entry name" value="SPERMIDINE SYNTHASE"/>
    <property type="match status" value="1"/>
</dbReference>
<feature type="binding site" evidence="5">
    <location>
        <position position="167"/>
    </location>
    <ligand>
        <name>S-methyl-5'-thioadenosine</name>
        <dbReference type="ChEBI" id="CHEBI:17509"/>
    </ligand>
</feature>
<comment type="function">
    <text evidence="5">Catalyzes the irreversible transfer of a propylamine group from the amino donor S-adenosylmethioninamine (decarboxy-AdoMet) to putrescine (1,4-diaminobutane) to yield spermidine.</text>
</comment>
<evidence type="ECO:0000256" key="4">
    <source>
        <dbReference type="ARBA" id="ARBA00023115"/>
    </source>
</evidence>
<organism evidence="8 9">
    <name type="scientific">Thiocapsa roseopersicina</name>
    <dbReference type="NCBI Taxonomy" id="1058"/>
    <lineage>
        <taxon>Bacteria</taxon>
        <taxon>Pseudomonadati</taxon>
        <taxon>Pseudomonadota</taxon>
        <taxon>Gammaproteobacteria</taxon>
        <taxon>Chromatiales</taxon>
        <taxon>Chromatiaceae</taxon>
        <taxon>Thiocapsa</taxon>
    </lineage>
</organism>
<gene>
    <name evidence="5" type="primary">speE</name>
    <name evidence="8" type="ORF">SAMN05421783_10552</name>
</gene>
<dbReference type="Pfam" id="PF01564">
    <property type="entry name" value="Spermine_synth"/>
    <property type="match status" value="1"/>
</dbReference>
<dbReference type="NCBIfam" id="TIGR00417">
    <property type="entry name" value="speE"/>
    <property type="match status" value="1"/>
</dbReference>
<keyword evidence="3 5" id="KW-0745">Spermidine biosynthesis</keyword>
<dbReference type="CDD" id="cd02440">
    <property type="entry name" value="AdoMet_MTases"/>
    <property type="match status" value="1"/>
</dbReference>
<feature type="binding site" evidence="5">
    <location>
        <position position="110"/>
    </location>
    <ligand>
        <name>S-methyl-5'-thioadenosine</name>
        <dbReference type="ChEBI" id="CHEBI:17509"/>
    </ligand>
</feature>
<dbReference type="InterPro" id="IPR029063">
    <property type="entry name" value="SAM-dependent_MTases_sf"/>
</dbReference>
<evidence type="ECO:0000313" key="8">
    <source>
        <dbReference type="EMBL" id="SDW53684.1"/>
    </source>
</evidence>
<keyword evidence="9" id="KW-1185">Reference proteome</keyword>
<accession>A0A1H2UDX7</accession>
<protein>
    <recommendedName>
        <fullName evidence="5">Polyamine aminopropyltransferase</fullName>
    </recommendedName>
    <alternativeName>
        <fullName evidence="5">Putrescine aminopropyltransferase</fullName>
        <shortName evidence="5">PAPT</shortName>
    </alternativeName>
    <alternativeName>
        <fullName evidence="5">Spermidine synthase</fullName>
        <shortName evidence="5">SPDS</shortName>
        <shortName evidence="5">SPDSY</shortName>
        <ecNumber evidence="5">2.5.1.16</ecNumber>
    </alternativeName>
</protein>
<proteinExistence type="inferred from homology"/>
<dbReference type="InterPro" id="IPR035246">
    <property type="entry name" value="Spermidine_synt_N"/>
</dbReference>
<name>A0A1H2UDX7_THIRO</name>
<evidence type="ECO:0000256" key="2">
    <source>
        <dbReference type="ARBA" id="ARBA00022679"/>
    </source>
</evidence>
<dbReference type="AlphaFoldDB" id="A0A1H2UDX7"/>
<evidence type="ECO:0000256" key="1">
    <source>
        <dbReference type="ARBA" id="ARBA00007867"/>
    </source>
</evidence>
<feature type="domain" description="PABS" evidence="7">
    <location>
        <begin position="5"/>
        <end position="241"/>
    </location>
</feature>
<dbReference type="STRING" id="1058.SAMN05421783_10552"/>
<comment type="similarity">
    <text evidence="1 5">Belongs to the spermidine/spermine synthase family.</text>
</comment>
<feature type="binding site" evidence="5">
    <location>
        <position position="35"/>
    </location>
    <ligand>
        <name>S-methyl-5'-thioadenosine</name>
        <dbReference type="ChEBI" id="CHEBI:17509"/>
    </ligand>
</feature>
<comment type="pathway">
    <text evidence="5">Amine and polyamine biosynthesis; spermidine biosynthesis; spermidine from putrescine: step 1/1.</text>
</comment>
<dbReference type="Gene3D" id="2.30.140.10">
    <property type="entry name" value="Spermidine synthase, tetramerisation domain"/>
    <property type="match status" value="1"/>
</dbReference>
<dbReference type="InterPro" id="IPR001045">
    <property type="entry name" value="Spermi_synthase"/>
</dbReference>
<reference evidence="9" key="1">
    <citation type="submission" date="2016-10" db="EMBL/GenBank/DDBJ databases">
        <authorList>
            <person name="Varghese N."/>
            <person name="Submissions S."/>
        </authorList>
    </citation>
    <scope>NUCLEOTIDE SEQUENCE [LARGE SCALE GENOMIC DNA]</scope>
    <source>
        <strain evidence="9">DSM 217</strain>
    </source>
</reference>
<dbReference type="Gene3D" id="3.40.50.150">
    <property type="entry name" value="Vaccinia Virus protein VP39"/>
    <property type="match status" value="1"/>
</dbReference>
<dbReference type="Proteomes" id="UP000198816">
    <property type="component" value="Unassembled WGS sequence"/>
</dbReference>
<evidence type="ECO:0000256" key="6">
    <source>
        <dbReference type="PROSITE-ProRule" id="PRU00354"/>
    </source>
</evidence>
<feature type="binding site" evidence="5">
    <location>
        <position position="90"/>
    </location>
    <ligand>
        <name>spermidine</name>
        <dbReference type="ChEBI" id="CHEBI:57834"/>
    </ligand>
</feature>
<dbReference type="EC" id="2.5.1.16" evidence="5"/>
<dbReference type="PANTHER" id="PTHR11558">
    <property type="entry name" value="SPERMIDINE/SPERMINE SYNTHASE"/>
    <property type="match status" value="1"/>
</dbReference>
<feature type="active site" description="Proton acceptor" evidence="5 6">
    <location>
        <position position="160"/>
    </location>
</feature>
<dbReference type="SUPFAM" id="SSF53335">
    <property type="entry name" value="S-adenosyl-L-methionine-dependent methyltransferases"/>
    <property type="match status" value="1"/>
</dbReference>
<comment type="catalytic activity">
    <reaction evidence="5">
        <text>S-adenosyl 3-(methylsulfanyl)propylamine + putrescine = S-methyl-5'-thioadenosine + spermidine + H(+)</text>
        <dbReference type="Rhea" id="RHEA:12721"/>
        <dbReference type="ChEBI" id="CHEBI:15378"/>
        <dbReference type="ChEBI" id="CHEBI:17509"/>
        <dbReference type="ChEBI" id="CHEBI:57443"/>
        <dbReference type="ChEBI" id="CHEBI:57834"/>
        <dbReference type="ChEBI" id="CHEBI:326268"/>
        <dbReference type="EC" id="2.5.1.16"/>
    </reaction>
</comment>
<evidence type="ECO:0000256" key="3">
    <source>
        <dbReference type="ARBA" id="ARBA00023066"/>
    </source>
</evidence>
<feature type="binding site" evidence="5">
    <location>
        <begin position="141"/>
        <end position="142"/>
    </location>
    <ligand>
        <name>S-methyl-5'-thioadenosine</name>
        <dbReference type="ChEBI" id="CHEBI:17509"/>
    </ligand>
</feature>
<dbReference type="NCBIfam" id="NF002010">
    <property type="entry name" value="PRK00811.1"/>
    <property type="match status" value="1"/>
</dbReference>
<evidence type="ECO:0000259" key="7">
    <source>
        <dbReference type="PROSITE" id="PS51006"/>
    </source>
</evidence>
<dbReference type="InterPro" id="IPR030374">
    <property type="entry name" value="PABS"/>
</dbReference>
<dbReference type="Pfam" id="PF17284">
    <property type="entry name" value="Spermine_synt_N"/>
    <property type="match status" value="1"/>
</dbReference>
<dbReference type="UniPathway" id="UPA00248">
    <property type="reaction ID" value="UER00314"/>
</dbReference>
<dbReference type="RefSeq" id="WP_093029596.1">
    <property type="nucleotide sequence ID" value="NZ_FNNZ01000005.1"/>
</dbReference>
<feature type="binding site" evidence="5">
    <location>
        <position position="66"/>
    </location>
    <ligand>
        <name>spermidine</name>
        <dbReference type="ChEBI" id="CHEBI:57834"/>
    </ligand>
</feature>
<feature type="binding site" evidence="5">
    <location>
        <begin position="160"/>
        <end position="163"/>
    </location>
    <ligand>
        <name>spermidine</name>
        <dbReference type="ChEBI" id="CHEBI:57834"/>
    </ligand>
</feature>
<comment type="subunit">
    <text evidence="5">Homodimer or homotetramer.</text>
</comment>
<keyword evidence="2 5" id="KW-0808">Transferase</keyword>
<dbReference type="HAMAP" id="MF_00198">
    <property type="entry name" value="Spermidine_synth"/>
    <property type="match status" value="1"/>
</dbReference>
<dbReference type="EMBL" id="FNNZ01000005">
    <property type="protein sequence ID" value="SDW53684.1"/>
    <property type="molecule type" value="Genomic_DNA"/>
</dbReference>
<sequence length="287" mass="31979">MLDPNTWFSEVAAADGAAFSLRISSKLHEEQSPYQHIEIYETEGFGHLMVIDGCTMLSSRDNFLYHEMMSHPALFTHPDPKRVCIIGGGDCGTLREVLKHPGVEQAVQIDIDERVTRLAEMFFPELTASNGDARAHLLFEDGVRWIQEADPGSLDIIIVDSTDPVGPAVGLFTSDFYADCRRALGSGGILVQQSESPLYHMRILTEMHTAMRSAGFRDTRTLFFPQAIYPSGWWSATMAGTDLSLGDFRAEDAARKAFDTHYYNAEIHRAALAQPEFFRRALALTAD</sequence>